<feature type="domain" description="Glycosyl transferase family 51" evidence="19">
    <location>
        <begin position="60"/>
        <end position="235"/>
    </location>
</feature>
<dbReference type="Pfam" id="PF00912">
    <property type="entry name" value="Transgly"/>
    <property type="match status" value="1"/>
</dbReference>
<dbReference type="RefSeq" id="WP_323467421.1">
    <property type="nucleotide sequence ID" value="NZ_CP144224.1"/>
</dbReference>
<comment type="catalytic activity">
    <reaction evidence="16">
        <text>Preferential cleavage: (Ac)2-L-Lys-D-Ala-|-D-Ala. Also transpeptidation of peptidyl-alanyl moieties that are N-acyl substituents of D-alanine.</text>
        <dbReference type="EC" id="3.4.16.4"/>
    </reaction>
</comment>
<dbReference type="GO" id="GO:0071555">
    <property type="term" value="P:cell wall organization"/>
    <property type="evidence" value="ECO:0007669"/>
    <property type="project" value="UniProtKB-KW"/>
</dbReference>
<evidence type="ECO:0000256" key="8">
    <source>
        <dbReference type="ARBA" id="ARBA00022692"/>
    </source>
</evidence>
<evidence type="ECO:0000256" key="10">
    <source>
        <dbReference type="ARBA" id="ARBA00022960"/>
    </source>
</evidence>
<dbReference type="EMBL" id="JAWJAY010000005">
    <property type="protein sequence ID" value="MDV2886808.1"/>
    <property type="molecule type" value="Genomic_DNA"/>
</dbReference>
<keyword evidence="14" id="KW-0511">Multifunctional enzyme</keyword>
<evidence type="ECO:0000256" key="13">
    <source>
        <dbReference type="ARBA" id="ARBA00023136"/>
    </source>
</evidence>
<evidence type="ECO:0000259" key="19">
    <source>
        <dbReference type="Pfam" id="PF00912"/>
    </source>
</evidence>
<dbReference type="GO" id="GO:0009002">
    <property type="term" value="F:serine-type D-Ala-D-Ala carboxypeptidase activity"/>
    <property type="evidence" value="ECO:0007669"/>
    <property type="project" value="UniProtKB-EC"/>
</dbReference>
<comment type="caution">
    <text evidence="20">The sequence shown here is derived from an EMBL/GenBank/DDBJ whole genome shotgun (WGS) entry which is preliminary data.</text>
</comment>
<comment type="pathway">
    <text evidence="2">Cell wall biogenesis; peptidoglycan biosynthesis.</text>
</comment>
<dbReference type="GO" id="GO:0006508">
    <property type="term" value="P:proteolysis"/>
    <property type="evidence" value="ECO:0007669"/>
    <property type="project" value="UniProtKB-KW"/>
</dbReference>
<dbReference type="PANTHER" id="PTHR32282:SF11">
    <property type="entry name" value="PENICILLIN-BINDING PROTEIN 1B"/>
    <property type="match status" value="1"/>
</dbReference>
<dbReference type="GO" id="GO:0008955">
    <property type="term" value="F:peptidoglycan glycosyltransferase activity"/>
    <property type="evidence" value="ECO:0007669"/>
    <property type="project" value="UniProtKB-EC"/>
</dbReference>
<comment type="catalytic activity">
    <reaction evidence="17">
        <text>[GlcNAc-(1-&gt;4)-Mur2Ac(oyl-L-Ala-gamma-D-Glu-L-Lys-D-Ala-D-Ala)](n)-di-trans,octa-cis-undecaprenyl diphosphate + beta-D-GlcNAc-(1-&gt;4)-Mur2Ac(oyl-L-Ala-gamma-D-Glu-L-Lys-D-Ala-D-Ala)-di-trans,octa-cis-undecaprenyl diphosphate = [GlcNAc-(1-&gt;4)-Mur2Ac(oyl-L-Ala-gamma-D-Glu-L-Lys-D-Ala-D-Ala)](n+1)-di-trans,octa-cis-undecaprenyl diphosphate + di-trans,octa-cis-undecaprenyl diphosphate + H(+)</text>
        <dbReference type="Rhea" id="RHEA:23708"/>
        <dbReference type="Rhea" id="RHEA-COMP:9602"/>
        <dbReference type="Rhea" id="RHEA-COMP:9603"/>
        <dbReference type="ChEBI" id="CHEBI:15378"/>
        <dbReference type="ChEBI" id="CHEBI:58405"/>
        <dbReference type="ChEBI" id="CHEBI:60033"/>
        <dbReference type="ChEBI" id="CHEBI:78435"/>
        <dbReference type="EC" id="2.4.99.28"/>
    </reaction>
</comment>
<dbReference type="InterPro" id="IPR001460">
    <property type="entry name" value="PCN-bd_Tpept"/>
</dbReference>
<evidence type="ECO:0000313" key="20">
    <source>
        <dbReference type="EMBL" id="MDV2886808.1"/>
    </source>
</evidence>
<dbReference type="GO" id="GO:0005886">
    <property type="term" value="C:plasma membrane"/>
    <property type="evidence" value="ECO:0007669"/>
    <property type="project" value="UniProtKB-SubCell"/>
</dbReference>
<keyword evidence="7 20" id="KW-0808">Transferase</keyword>
<dbReference type="AlphaFoldDB" id="A0AAJ2NR04"/>
<evidence type="ECO:0000256" key="14">
    <source>
        <dbReference type="ARBA" id="ARBA00023268"/>
    </source>
</evidence>
<evidence type="ECO:0000256" key="9">
    <source>
        <dbReference type="ARBA" id="ARBA00022801"/>
    </source>
</evidence>
<dbReference type="InterPro" id="IPR012338">
    <property type="entry name" value="Beta-lactam/transpept-like"/>
</dbReference>
<reference evidence="20" key="1">
    <citation type="submission" date="2023-10" db="EMBL/GenBank/DDBJ databases">
        <title>Screening of Alkalihalophilus pseudofirmusBZ-TG-HK211 and Its Alleviation of Salt Stress on Rapeseed Growth.</title>
        <authorList>
            <person name="Zhao B."/>
            <person name="Guo T."/>
        </authorList>
    </citation>
    <scope>NUCLEOTIDE SEQUENCE</scope>
    <source>
        <strain evidence="20">BZ-TG-HK211</strain>
    </source>
</reference>
<dbReference type="Gene3D" id="3.40.710.10">
    <property type="entry name" value="DD-peptidase/beta-lactamase superfamily"/>
    <property type="match status" value="1"/>
</dbReference>
<dbReference type="Proteomes" id="UP001285636">
    <property type="component" value="Unassembled WGS sequence"/>
</dbReference>
<keyword evidence="13" id="KW-0472">Membrane</keyword>
<keyword evidence="3" id="KW-1003">Cell membrane</keyword>
<sequence length="618" mass="70436">MKTLIGWFLIILLLFGFSFLFMEAAAEIKDIQTLSEVFEEHVAIDTIELSSNSYMYDKEGQVISEIYNEGNREYIEFQDIPKKVIDAFIQTEDRRFFDHKGYDGTAIIRALVINAKSSSIEEGASTMTQQLARNVFLSHEQSYNRKLSELLYAHEIEKQYSKEEIIELYLNTIYFQNGVYGFEAASQFYFGRTSSELTLAEVAFLSAVPNNPTHYDPIKNSQNTNLRKDWIIEKMLEAEVITIEEADQAKKQQITVTPKKRIDLFPDYVTYIHYELKELIAEEDGFNRRLSSAESPRQIEAIERELNQKVEKVLQSGVHIETALDPAMQKRANDVIANTLPQTDIQATAVMIDHLRNELVGITAGKAYQKFDFHRGYQMYRQPGSAIKPILVYAPYMEESAVPLQSSINANNFCSNGYCPKNYGGGQYGNVSLMTAFKHSYNTPAVRILDRVGIETAFTYLDTFGFKEVTKEDHFLPAALGGFTYGMSPLELTRSYTPFGRNGQYAPAYGIRSVKTDEGDILYSWEAVDAELWSPETNDKMRTLLREVVRSGTGRRASISSNYVGGKTGTTNDYHDMWFIGLNDQYTTGIWIGKDRRESLSAIYGSSPHLTIWREIMK</sequence>
<keyword evidence="6 20" id="KW-0328">Glycosyltransferase</keyword>
<dbReference type="GO" id="GO:0030288">
    <property type="term" value="C:outer membrane-bounded periplasmic space"/>
    <property type="evidence" value="ECO:0007669"/>
    <property type="project" value="TreeGrafter"/>
</dbReference>
<dbReference type="InterPro" id="IPR050396">
    <property type="entry name" value="Glycosyltr_51/Transpeptidase"/>
</dbReference>
<evidence type="ECO:0000256" key="11">
    <source>
        <dbReference type="ARBA" id="ARBA00022984"/>
    </source>
</evidence>
<dbReference type="InterPro" id="IPR023346">
    <property type="entry name" value="Lysozyme-like_dom_sf"/>
</dbReference>
<evidence type="ECO:0000256" key="12">
    <source>
        <dbReference type="ARBA" id="ARBA00022989"/>
    </source>
</evidence>
<dbReference type="GO" id="GO:0008658">
    <property type="term" value="F:penicillin binding"/>
    <property type="evidence" value="ECO:0007669"/>
    <property type="project" value="InterPro"/>
</dbReference>
<keyword evidence="4" id="KW-0121">Carboxypeptidase</keyword>
<keyword evidence="10" id="KW-0133">Cell shape</keyword>
<evidence type="ECO:0000256" key="3">
    <source>
        <dbReference type="ARBA" id="ARBA00022475"/>
    </source>
</evidence>
<keyword evidence="11" id="KW-0573">Peptidoglycan synthesis</keyword>
<evidence type="ECO:0000256" key="4">
    <source>
        <dbReference type="ARBA" id="ARBA00022645"/>
    </source>
</evidence>
<evidence type="ECO:0000256" key="17">
    <source>
        <dbReference type="ARBA" id="ARBA00049902"/>
    </source>
</evidence>
<dbReference type="GO" id="GO:0009252">
    <property type="term" value="P:peptidoglycan biosynthetic process"/>
    <property type="evidence" value="ECO:0007669"/>
    <property type="project" value="UniProtKB-KW"/>
</dbReference>
<keyword evidence="15" id="KW-0961">Cell wall biogenesis/degradation</keyword>
<evidence type="ECO:0000256" key="1">
    <source>
        <dbReference type="ARBA" id="ARBA00004236"/>
    </source>
</evidence>
<dbReference type="EC" id="2.4.-.-" evidence="20"/>
<evidence type="ECO:0000256" key="7">
    <source>
        <dbReference type="ARBA" id="ARBA00022679"/>
    </source>
</evidence>
<dbReference type="FunFam" id="1.10.3810.10:FF:000003">
    <property type="entry name" value="Penicillin-binding protein 1a"/>
    <property type="match status" value="1"/>
</dbReference>
<keyword evidence="8" id="KW-0812">Transmembrane</keyword>
<name>A0AAJ2NR04_ALKPS</name>
<evidence type="ECO:0000256" key="16">
    <source>
        <dbReference type="ARBA" id="ARBA00034000"/>
    </source>
</evidence>
<keyword evidence="5" id="KW-0645">Protease</keyword>
<dbReference type="GO" id="GO:0008360">
    <property type="term" value="P:regulation of cell shape"/>
    <property type="evidence" value="ECO:0007669"/>
    <property type="project" value="UniProtKB-KW"/>
</dbReference>
<proteinExistence type="predicted"/>
<evidence type="ECO:0000256" key="15">
    <source>
        <dbReference type="ARBA" id="ARBA00023316"/>
    </source>
</evidence>
<accession>A0AAJ2NR04</accession>
<organism evidence="20 21">
    <name type="scientific">Alkalihalophilus pseudofirmus</name>
    <name type="common">Bacillus pseudofirmus</name>
    <dbReference type="NCBI Taxonomy" id="79885"/>
    <lineage>
        <taxon>Bacteria</taxon>
        <taxon>Bacillati</taxon>
        <taxon>Bacillota</taxon>
        <taxon>Bacilli</taxon>
        <taxon>Bacillales</taxon>
        <taxon>Bacillaceae</taxon>
        <taxon>Alkalihalophilus</taxon>
    </lineage>
</organism>
<evidence type="ECO:0000256" key="6">
    <source>
        <dbReference type="ARBA" id="ARBA00022676"/>
    </source>
</evidence>
<dbReference type="SUPFAM" id="SSF56601">
    <property type="entry name" value="beta-lactamase/transpeptidase-like"/>
    <property type="match status" value="1"/>
</dbReference>
<keyword evidence="9" id="KW-0378">Hydrolase</keyword>
<evidence type="ECO:0000313" key="21">
    <source>
        <dbReference type="Proteomes" id="UP001285636"/>
    </source>
</evidence>
<protein>
    <submittedName>
        <fullName evidence="20">Transglycosylase domain-containing protein</fullName>
        <ecNumber evidence="20">2.4.-.-</ecNumber>
    </submittedName>
</protein>
<dbReference type="InterPro" id="IPR001264">
    <property type="entry name" value="Glyco_trans_51"/>
</dbReference>
<dbReference type="Pfam" id="PF00905">
    <property type="entry name" value="Transpeptidase"/>
    <property type="match status" value="1"/>
</dbReference>
<keyword evidence="12" id="KW-1133">Transmembrane helix</keyword>
<dbReference type="SUPFAM" id="SSF53955">
    <property type="entry name" value="Lysozyme-like"/>
    <property type="match status" value="1"/>
</dbReference>
<comment type="subcellular location">
    <subcellularLocation>
        <location evidence="1">Cell membrane</location>
    </subcellularLocation>
</comment>
<dbReference type="InterPro" id="IPR036950">
    <property type="entry name" value="PBP_transglycosylase"/>
</dbReference>
<evidence type="ECO:0000259" key="18">
    <source>
        <dbReference type="Pfam" id="PF00905"/>
    </source>
</evidence>
<dbReference type="PANTHER" id="PTHR32282">
    <property type="entry name" value="BINDING PROTEIN TRANSPEPTIDASE, PUTATIVE-RELATED"/>
    <property type="match status" value="1"/>
</dbReference>
<evidence type="ECO:0000256" key="2">
    <source>
        <dbReference type="ARBA" id="ARBA00004752"/>
    </source>
</evidence>
<gene>
    <name evidence="20" type="ORF">RYX45_16570</name>
</gene>
<evidence type="ECO:0000256" key="5">
    <source>
        <dbReference type="ARBA" id="ARBA00022670"/>
    </source>
</evidence>
<dbReference type="Gene3D" id="1.10.3810.10">
    <property type="entry name" value="Biosynthetic peptidoglycan transglycosylase-like"/>
    <property type="match status" value="1"/>
</dbReference>
<feature type="domain" description="Penicillin-binding protein transpeptidase" evidence="18">
    <location>
        <begin position="348"/>
        <end position="582"/>
    </location>
</feature>